<proteinExistence type="predicted"/>
<comment type="caution">
    <text evidence="2">The sequence shown here is derived from an EMBL/GenBank/DDBJ whole genome shotgun (WGS) entry which is preliminary data.</text>
</comment>
<keyword evidence="3" id="KW-1185">Reference proteome</keyword>
<dbReference type="OrthoDB" id="3064544at2759"/>
<feature type="region of interest" description="Disordered" evidence="1">
    <location>
        <begin position="19"/>
        <end position="54"/>
    </location>
</feature>
<evidence type="ECO:0000256" key="1">
    <source>
        <dbReference type="SAM" id="MobiDB-lite"/>
    </source>
</evidence>
<dbReference type="EMBL" id="SDEE01000002">
    <property type="protein sequence ID" value="RXW25732.1"/>
    <property type="molecule type" value="Genomic_DNA"/>
</dbReference>
<sequence length="140" mass="15423">MPSVRSAASFVKKISRGYPLDGSSARKKTLSQRVISSTMARPSVSEKPLANEESKAPLPALQNAIVVTDILFSIAETIPVIGTPIKGALEAVCKVLRVVEQRFEVKEDIDELIDKLSELLELLSKEQDASNYLPRLLRYV</sequence>
<dbReference type="AlphaFoldDB" id="A0A4Q2E1E2"/>
<accession>A0A4Q2E1E2</accession>
<protein>
    <submittedName>
        <fullName evidence="2">Uncharacterized protein</fullName>
    </submittedName>
</protein>
<organism evidence="2 3">
    <name type="scientific">Candolleomyces aberdarensis</name>
    <dbReference type="NCBI Taxonomy" id="2316362"/>
    <lineage>
        <taxon>Eukaryota</taxon>
        <taxon>Fungi</taxon>
        <taxon>Dikarya</taxon>
        <taxon>Basidiomycota</taxon>
        <taxon>Agaricomycotina</taxon>
        <taxon>Agaricomycetes</taxon>
        <taxon>Agaricomycetidae</taxon>
        <taxon>Agaricales</taxon>
        <taxon>Agaricineae</taxon>
        <taxon>Psathyrellaceae</taxon>
        <taxon>Candolleomyces</taxon>
    </lineage>
</organism>
<evidence type="ECO:0000313" key="3">
    <source>
        <dbReference type="Proteomes" id="UP000290288"/>
    </source>
</evidence>
<gene>
    <name evidence="2" type="ORF">EST38_g172</name>
</gene>
<evidence type="ECO:0000313" key="2">
    <source>
        <dbReference type="EMBL" id="RXW25732.1"/>
    </source>
</evidence>
<dbReference type="Proteomes" id="UP000290288">
    <property type="component" value="Unassembled WGS sequence"/>
</dbReference>
<name>A0A4Q2E1E2_9AGAR</name>
<feature type="compositionally biased region" description="Polar residues" evidence="1">
    <location>
        <begin position="31"/>
        <end position="40"/>
    </location>
</feature>
<reference evidence="2 3" key="1">
    <citation type="submission" date="2019-01" db="EMBL/GenBank/DDBJ databases">
        <title>Draft genome sequence of Psathyrella aberdarensis IHI B618.</title>
        <authorList>
            <person name="Buettner E."/>
            <person name="Kellner H."/>
        </authorList>
    </citation>
    <scope>NUCLEOTIDE SEQUENCE [LARGE SCALE GENOMIC DNA]</scope>
    <source>
        <strain evidence="2 3">IHI B618</strain>
    </source>
</reference>